<feature type="domain" description="LysM" evidence="4">
    <location>
        <begin position="221"/>
        <end position="267"/>
    </location>
</feature>
<dbReference type="Gene3D" id="3.10.350.10">
    <property type="entry name" value="LysM domain"/>
    <property type="match status" value="3"/>
</dbReference>
<gene>
    <name evidence="5" type="ORF">Clacol_001265</name>
</gene>
<dbReference type="PANTHER" id="PTHR34997:SF1">
    <property type="entry name" value="PEPTIDOGLYCAN-BINDING LYSIN DOMAIN"/>
    <property type="match status" value="1"/>
</dbReference>
<evidence type="ECO:0000313" key="5">
    <source>
        <dbReference type="EMBL" id="GJJ07066.1"/>
    </source>
</evidence>
<dbReference type="AlphaFoldDB" id="A0AAV4ZXY1"/>
<dbReference type="InterPro" id="IPR036779">
    <property type="entry name" value="LysM_dom_sf"/>
</dbReference>
<evidence type="ECO:0000256" key="2">
    <source>
        <dbReference type="ARBA" id="ARBA00023026"/>
    </source>
</evidence>
<keyword evidence="2" id="KW-0843">Virulence</keyword>
<dbReference type="InterPro" id="IPR052210">
    <property type="entry name" value="LysM1-like"/>
</dbReference>
<evidence type="ECO:0000313" key="6">
    <source>
        <dbReference type="Proteomes" id="UP001050691"/>
    </source>
</evidence>
<proteinExistence type="predicted"/>
<feature type="region of interest" description="Disordered" evidence="3">
    <location>
        <begin position="174"/>
        <end position="205"/>
    </location>
</feature>
<dbReference type="PANTHER" id="PTHR34997">
    <property type="entry name" value="AM15"/>
    <property type="match status" value="1"/>
</dbReference>
<feature type="domain" description="LysM" evidence="4">
    <location>
        <begin position="121"/>
        <end position="167"/>
    </location>
</feature>
<feature type="domain" description="LysM" evidence="4">
    <location>
        <begin position="289"/>
        <end position="335"/>
    </location>
</feature>
<dbReference type="SMART" id="SM00257">
    <property type="entry name" value="LysM"/>
    <property type="match status" value="3"/>
</dbReference>
<dbReference type="EMBL" id="BPWL01000002">
    <property type="protein sequence ID" value="GJJ07066.1"/>
    <property type="molecule type" value="Genomic_DNA"/>
</dbReference>
<keyword evidence="6" id="KW-1185">Reference proteome</keyword>
<dbReference type="CDD" id="cd00118">
    <property type="entry name" value="LysM"/>
    <property type="match status" value="1"/>
</dbReference>
<dbReference type="GO" id="GO:0008061">
    <property type="term" value="F:chitin binding"/>
    <property type="evidence" value="ECO:0007669"/>
    <property type="project" value="UniProtKB-KW"/>
</dbReference>
<evidence type="ECO:0000256" key="1">
    <source>
        <dbReference type="ARBA" id="ARBA00022669"/>
    </source>
</evidence>
<accession>A0AAV4ZXY1</accession>
<organism evidence="5 6">
    <name type="scientific">Clathrus columnatus</name>
    <dbReference type="NCBI Taxonomy" id="1419009"/>
    <lineage>
        <taxon>Eukaryota</taxon>
        <taxon>Fungi</taxon>
        <taxon>Dikarya</taxon>
        <taxon>Basidiomycota</taxon>
        <taxon>Agaricomycotina</taxon>
        <taxon>Agaricomycetes</taxon>
        <taxon>Phallomycetidae</taxon>
        <taxon>Phallales</taxon>
        <taxon>Clathraceae</taxon>
        <taxon>Clathrus</taxon>
    </lineage>
</organism>
<dbReference type="Proteomes" id="UP001050691">
    <property type="component" value="Unassembled WGS sequence"/>
</dbReference>
<reference evidence="5" key="1">
    <citation type="submission" date="2021-10" db="EMBL/GenBank/DDBJ databases">
        <title>De novo Genome Assembly of Clathrus columnatus (Basidiomycota, Fungi) Using Illumina and Nanopore Sequence Data.</title>
        <authorList>
            <person name="Ogiso-Tanaka E."/>
            <person name="Itagaki H."/>
            <person name="Hosoya T."/>
            <person name="Hosaka K."/>
        </authorList>
    </citation>
    <scope>NUCLEOTIDE SEQUENCE</scope>
    <source>
        <strain evidence="5">MO-923</strain>
    </source>
</reference>
<keyword evidence="1" id="KW-0147">Chitin-binding</keyword>
<dbReference type="PROSITE" id="PS51782">
    <property type="entry name" value="LYSM"/>
    <property type="match status" value="3"/>
</dbReference>
<sequence length="339" mass="35393">MPVLVTREYSFKNWRNCRYTGKAEGLTDLKDDAAQLTVVQRPVNAVMKLIIMSLRGLTCILVQPTHTSAISHTMPHLNSYLLVAFAFSALTTASPPQKYVRDTAAVPSNVAPGTITSGCTEFHSVSGGETCNTVEAEFNITDAAFRALNPEINSGCTNLMTGLAYCVQATAPPPSTTSTPPVTSPPPPTSTLLPTSTSPPASTPTVPSNVANGTLIDGCTQFFTVPAGSICSEIETQFNISDALLHILNPEINSLCTNLIAGEAYCVANSTSTVPGNVAPGTITAGCTQFFTAQPGDICLTIESTFNISSTLFTTLNPEINAGCTNIIAGLAYCVAGSA</sequence>
<dbReference type="InterPro" id="IPR018392">
    <property type="entry name" value="LysM"/>
</dbReference>
<protein>
    <recommendedName>
        <fullName evidence="4">LysM domain-containing protein</fullName>
    </recommendedName>
</protein>
<name>A0AAV4ZXY1_9AGAM</name>
<evidence type="ECO:0000256" key="3">
    <source>
        <dbReference type="SAM" id="MobiDB-lite"/>
    </source>
</evidence>
<feature type="compositionally biased region" description="Low complexity" evidence="3">
    <location>
        <begin position="190"/>
        <end position="205"/>
    </location>
</feature>
<evidence type="ECO:0000259" key="4">
    <source>
        <dbReference type="PROSITE" id="PS51782"/>
    </source>
</evidence>
<comment type="caution">
    <text evidence="5">The sequence shown here is derived from an EMBL/GenBank/DDBJ whole genome shotgun (WGS) entry which is preliminary data.</text>
</comment>